<gene>
    <name evidence="2" type="ORF">Agub_g3384</name>
</gene>
<name>A0AAD3DII6_9CHLO</name>
<feature type="non-terminal residue" evidence="2">
    <location>
        <position position="149"/>
    </location>
</feature>
<evidence type="ECO:0000256" key="1">
    <source>
        <dbReference type="SAM" id="MobiDB-lite"/>
    </source>
</evidence>
<keyword evidence="3" id="KW-1185">Reference proteome</keyword>
<evidence type="ECO:0000313" key="3">
    <source>
        <dbReference type="Proteomes" id="UP001054857"/>
    </source>
</evidence>
<feature type="compositionally biased region" description="Low complexity" evidence="1">
    <location>
        <begin position="123"/>
        <end position="135"/>
    </location>
</feature>
<protein>
    <submittedName>
        <fullName evidence="2">Uncharacterized protein</fullName>
    </submittedName>
</protein>
<feature type="region of interest" description="Disordered" evidence="1">
    <location>
        <begin position="1"/>
        <end position="101"/>
    </location>
</feature>
<feature type="region of interest" description="Disordered" evidence="1">
    <location>
        <begin position="115"/>
        <end position="149"/>
    </location>
</feature>
<organism evidence="2 3">
    <name type="scientific">Astrephomene gubernaculifera</name>
    <dbReference type="NCBI Taxonomy" id="47775"/>
    <lineage>
        <taxon>Eukaryota</taxon>
        <taxon>Viridiplantae</taxon>
        <taxon>Chlorophyta</taxon>
        <taxon>core chlorophytes</taxon>
        <taxon>Chlorophyceae</taxon>
        <taxon>CS clade</taxon>
        <taxon>Chlamydomonadales</taxon>
        <taxon>Astrephomenaceae</taxon>
        <taxon>Astrephomene</taxon>
    </lineage>
</organism>
<feature type="compositionally biased region" description="Gly residues" evidence="1">
    <location>
        <begin position="138"/>
        <end position="149"/>
    </location>
</feature>
<reference evidence="2 3" key="1">
    <citation type="journal article" date="2021" name="Sci. Rep.">
        <title>Genome sequencing of the multicellular alga Astrephomene provides insights into convergent evolution of germ-soma differentiation.</title>
        <authorList>
            <person name="Yamashita S."/>
            <person name="Yamamoto K."/>
            <person name="Matsuzaki R."/>
            <person name="Suzuki S."/>
            <person name="Yamaguchi H."/>
            <person name="Hirooka S."/>
            <person name="Minakuchi Y."/>
            <person name="Miyagishima S."/>
            <person name="Kawachi M."/>
            <person name="Toyoda A."/>
            <person name="Nozaki H."/>
        </authorList>
    </citation>
    <scope>NUCLEOTIDE SEQUENCE [LARGE SCALE GENOMIC DNA]</scope>
    <source>
        <strain evidence="2 3">NIES-4017</strain>
    </source>
</reference>
<comment type="caution">
    <text evidence="2">The sequence shown here is derived from an EMBL/GenBank/DDBJ whole genome shotgun (WGS) entry which is preliminary data.</text>
</comment>
<feature type="non-terminal residue" evidence="2">
    <location>
        <position position="1"/>
    </location>
</feature>
<dbReference type="EMBL" id="BMAR01000003">
    <property type="protein sequence ID" value="GFR42476.1"/>
    <property type="molecule type" value="Genomic_DNA"/>
</dbReference>
<dbReference type="AlphaFoldDB" id="A0AAD3DII6"/>
<accession>A0AAD3DII6</accession>
<evidence type="ECO:0000313" key="2">
    <source>
        <dbReference type="EMBL" id="GFR42476.1"/>
    </source>
</evidence>
<sequence>HVSNTHSSTSSPSSSSPSSSSPHTTLPGGVPAHPILSGGSGTPLHGTLFGGVQPGTPRGPGPGLPIELGGAQGPLPRPDRLGPPEVLGDPVTLAGREHEGDPREVLHRLLLQSTRGPDLPAWGSGTSATTTTGAAYEWGGGGSPQGDGG</sequence>
<feature type="compositionally biased region" description="Low complexity" evidence="1">
    <location>
        <begin position="1"/>
        <end position="25"/>
    </location>
</feature>
<dbReference type="Proteomes" id="UP001054857">
    <property type="component" value="Unassembled WGS sequence"/>
</dbReference>
<proteinExistence type="predicted"/>